<protein>
    <recommendedName>
        <fullName evidence="4">PRC-barrel domain-containing protein</fullName>
    </recommendedName>
</protein>
<feature type="region of interest" description="Disordered" evidence="1">
    <location>
        <begin position="142"/>
        <end position="161"/>
    </location>
</feature>
<dbReference type="RefSeq" id="WP_330792113.1">
    <property type="nucleotide sequence ID" value="NZ_JAZEWV010000001.1"/>
</dbReference>
<evidence type="ECO:0000313" key="2">
    <source>
        <dbReference type="EMBL" id="MEE4540419.1"/>
    </source>
</evidence>
<evidence type="ECO:0008006" key="4">
    <source>
        <dbReference type="Google" id="ProtNLM"/>
    </source>
</evidence>
<feature type="region of interest" description="Disordered" evidence="1">
    <location>
        <begin position="49"/>
        <end position="82"/>
    </location>
</feature>
<name>A0ABU7P3N5_9ACTN</name>
<reference evidence="2 3" key="1">
    <citation type="submission" date="2023-12" db="EMBL/GenBank/DDBJ databases">
        <title>Streptomyces sp. V4-01.</title>
        <authorList>
            <person name="Somphong A."/>
            <person name="Phongsopitanun W."/>
        </authorList>
    </citation>
    <scope>NUCLEOTIDE SEQUENCE [LARGE SCALE GENOMIC DNA]</scope>
    <source>
        <strain evidence="2 3">V4-01</strain>
    </source>
</reference>
<dbReference type="SUPFAM" id="SSF50346">
    <property type="entry name" value="PRC-barrel domain"/>
    <property type="match status" value="1"/>
</dbReference>
<gene>
    <name evidence="2" type="ORF">V2S66_00360</name>
</gene>
<evidence type="ECO:0000313" key="3">
    <source>
        <dbReference type="Proteomes" id="UP001344658"/>
    </source>
</evidence>
<feature type="region of interest" description="Disordered" evidence="1">
    <location>
        <begin position="173"/>
        <end position="208"/>
    </location>
</feature>
<sequence length="208" mass="22201">MSDEQEVQADPEAVRRLAVHDVDGRRVGPVTQVYLDDRSRRPEWVAVRVSRTDPPVADSGAAATQEGGTVPEGARNGAGEPVGSAEVFVPLRGARRERGDVLRVGQLLEVIGRAPVMNVDQHLGLDQEQELYVHYGLTPRDGDGSGAPGVGDGRPMVPLTGPARDEVVSRVRELADEPPAAPARLRRFVPTDSDEATVGPSGVHGDDR</sequence>
<dbReference type="InterPro" id="IPR014747">
    <property type="entry name" value="Bac_photo_RC_H_C"/>
</dbReference>
<comment type="caution">
    <text evidence="2">The sequence shown here is derived from an EMBL/GenBank/DDBJ whole genome shotgun (WGS) entry which is preliminary data.</text>
</comment>
<evidence type="ECO:0000256" key="1">
    <source>
        <dbReference type="SAM" id="MobiDB-lite"/>
    </source>
</evidence>
<dbReference type="Proteomes" id="UP001344658">
    <property type="component" value="Unassembled WGS sequence"/>
</dbReference>
<dbReference type="Gene3D" id="3.90.50.10">
    <property type="entry name" value="Photosynthetic Reaction Center, subunit H, domain 2"/>
    <property type="match status" value="1"/>
</dbReference>
<proteinExistence type="predicted"/>
<accession>A0ABU7P3N5</accession>
<keyword evidence="3" id="KW-1185">Reference proteome</keyword>
<dbReference type="EMBL" id="JAZEWV010000001">
    <property type="protein sequence ID" value="MEE4540419.1"/>
    <property type="molecule type" value="Genomic_DNA"/>
</dbReference>
<organism evidence="2 3">
    <name type="scientific">Actinacidiphila polyblastidii</name>
    <dbReference type="NCBI Taxonomy" id="3110430"/>
    <lineage>
        <taxon>Bacteria</taxon>
        <taxon>Bacillati</taxon>
        <taxon>Actinomycetota</taxon>
        <taxon>Actinomycetes</taxon>
        <taxon>Kitasatosporales</taxon>
        <taxon>Streptomycetaceae</taxon>
        <taxon>Actinacidiphila</taxon>
    </lineage>
</organism>
<dbReference type="InterPro" id="IPR011033">
    <property type="entry name" value="PRC_barrel-like_sf"/>
</dbReference>